<gene>
    <name evidence="1" type="ORF">KPH14_009730</name>
</gene>
<evidence type="ECO:0000313" key="1">
    <source>
        <dbReference type="EMBL" id="KAK2583836.1"/>
    </source>
</evidence>
<keyword evidence="2" id="KW-1185">Reference proteome</keyword>
<comment type="caution">
    <text evidence="1">The sequence shown here is derived from an EMBL/GenBank/DDBJ whole genome shotgun (WGS) entry which is preliminary data.</text>
</comment>
<sequence length="82" mass="9371">MDALIGIMCETQNVSVKVLLMIIDQYATSHLSYETLFDAESSMCKHDVLVMVVQRRHKLGIDVRYVTRRTLSNSTCKLLTHV</sequence>
<dbReference type="Proteomes" id="UP001258017">
    <property type="component" value="Unassembled WGS sequence"/>
</dbReference>
<reference evidence="1" key="2">
    <citation type="journal article" date="2023" name="Commun. Biol.">
        <title>Intrasexual cuticular hydrocarbon dimorphism in a wasp sheds light on hydrocarbon biosynthesis genes in Hymenoptera.</title>
        <authorList>
            <person name="Moris V.C."/>
            <person name="Podsiadlowski L."/>
            <person name="Martin S."/>
            <person name="Oeyen J.P."/>
            <person name="Donath A."/>
            <person name="Petersen M."/>
            <person name="Wilbrandt J."/>
            <person name="Misof B."/>
            <person name="Liedtke D."/>
            <person name="Thamm M."/>
            <person name="Scheiner R."/>
            <person name="Schmitt T."/>
            <person name="Niehuis O."/>
        </authorList>
    </citation>
    <scope>NUCLEOTIDE SEQUENCE</scope>
    <source>
        <strain evidence="1">GBR_01_08_01A</strain>
    </source>
</reference>
<evidence type="ECO:0000313" key="2">
    <source>
        <dbReference type="Proteomes" id="UP001258017"/>
    </source>
</evidence>
<protein>
    <submittedName>
        <fullName evidence="1">Uncharacterized protein</fullName>
    </submittedName>
</protein>
<proteinExistence type="predicted"/>
<accession>A0AAD9RR74</accession>
<organism evidence="1 2">
    <name type="scientific">Odynerus spinipes</name>
    <dbReference type="NCBI Taxonomy" id="1348599"/>
    <lineage>
        <taxon>Eukaryota</taxon>
        <taxon>Metazoa</taxon>
        <taxon>Ecdysozoa</taxon>
        <taxon>Arthropoda</taxon>
        <taxon>Hexapoda</taxon>
        <taxon>Insecta</taxon>
        <taxon>Pterygota</taxon>
        <taxon>Neoptera</taxon>
        <taxon>Endopterygota</taxon>
        <taxon>Hymenoptera</taxon>
        <taxon>Apocrita</taxon>
        <taxon>Aculeata</taxon>
        <taxon>Vespoidea</taxon>
        <taxon>Vespidae</taxon>
        <taxon>Eumeninae</taxon>
        <taxon>Odynerus</taxon>
    </lineage>
</organism>
<dbReference type="EMBL" id="JAIFRP010000030">
    <property type="protein sequence ID" value="KAK2583836.1"/>
    <property type="molecule type" value="Genomic_DNA"/>
</dbReference>
<name>A0AAD9RR74_9HYME</name>
<reference evidence="1" key="1">
    <citation type="submission" date="2021-08" db="EMBL/GenBank/DDBJ databases">
        <authorList>
            <person name="Misof B."/>
            <person name="Oliver O."/>
            <person name="Podsiadlowski L."/>
            <person name="Donath A."/>
            <person name="Peters R."/>
            <person name="Mayer C."/>
            <person name="Rust J."/>
            <person name="Gunkel S."/>
            <person name="Lesny P."/>
            <person name="Martin S."/>
            <person name="Oeyen J.P."/>
            <person name="Petersen M."/>
            <person name="Panagiotis P."/>
            <person name="Wilbrandt J."/>
            <person name="Tanja T."/>
        </authorList>
    </citation>
    <scope>NUCLEOTIDE SEQUENCE</scope>
    <source>
        <strain evidence="1">GBR_01_08_01A</strain>
        <tissue evidence="1">Thorax + abdomen</tissue>
    </source>
</reference>
<dbReference type="AlphaFoldDB" id="A0AAD9RR74"/>